<feature type="transmembrane region" description="Helical" evidence="7">
    <location>
        <begin position="238"/>
        <end position="257"/>
    </location>
</feature>
<evidence type="ECO:0000256" key="3">
    <source>
        <dbReference type="ARBA" id="ARBA00022475"/>
    </source>
</evidence>
<feature type="transmembrane region" description="Helical" evidence="7">
    <location>
        <begin position="178"/>
        <end position="202"/>
    </location>
</feature>
<feature type="transmembrane region" description="Helical" evidence="7">
    <location>
        <begin position="93"/>
        <end position="116"/>
    </location>
</feature>
<feature type="transmembrane region" description="Helical" evidence="7">
    <location>
        <begin position="123"/>
        <end position="147"/>
    </location>
</feature>
<proteinExistence type="inferred from homology"/>
<dbReference type="SUPFAM" id="SSF161098">
    <property type="entry name" value="MetI-like"/>
    <property type="match status" value="1"/>
</dbReference>
<dbReference type="Pfam" id="PF00528">
    <property type="entry name" value="BPD_transp_1"/>
    <property type="match status" value="1"/>
</dbReference>
<dbReference type="PANTHER" id="PTHR30193">
    <property type="entry name" value="ABC TRANSPORTER PERMEASE PROTEIN"/>
    <property type="match status" value="1"/>
</dbReference>
<keyword evidence="5 7" id="KW-1133">Transmembrane helix</keyword>
<protein>
    <submittedName>
        <fullName evidence="10">Sugar ABC transporter permease</fullName>
    </submittedName>
</protein>
<dbReference type="InterPro" id="IPR035906">
    <property type="entry name" value="MetI-like_sf"/>
</dbReference>
<evidence type="ECO:0000256" key="7">
    <source>
        <dbReference type="RuleBase" id="RU363032"/>
    </source>
</evidence>
<comment type="similarity">
    <text evidence="7">Belongs to the binding-protein-dependent transport system permease family.</text>
</comment>
<accession>A0ABP5H7G2</accession>
<keyword evidence="11" id="KW-1185">Reference proteome</keyword>
<evidence type="ECO:0000313" key="10">
    <source>
        <dbReference type="EMBL" id="GAA2067016.1"/>
    </source>
</evidence>
<evidence type="ECO:0000259" key="9">
    <source>
        <dbReference type="PROSITE" id="PS50928"/>
    </source>
</evidence>
<dbReference type="CDD" id="cd06261">
    <property type="entry name" value="TM_PBP2"/>
    <property type="match status" value="1"/>
</dbReference>
<dbReference type="Gene3D" id="1.10.3720.10">
    <property type="entry name" value="MetI-like"/>
    <property type="match status" value="1"/>
</dbReference>
<reference evidence="11" key="1">
    <citation type="journal article" date="2019" name="Int. J. Syst. Evol. Microbiol.">
        <title>The Global Catalogue of Microorganisms (GCM) 10K type strain sequencing project: providing services to taxonomists for standard genome sequencing and annotation.</title>
        <authorList>
            <consortium name="The Broad Institute Genomics Platform"/>
            <consortium name="The Broad Institute Genome Sequencing Center for Infectious Disease"/>
            <person name="Wu L."/>
            <person name="Ma J."/>
        </authorList>
    </citation>
    <scope>NUCLEOTIDE SEQUENCE [LARGE SCALE GENOMIC DNA]</scope>
    <source>
        <strain evidence="11">JCM 15478</strain>
    </source>
</reference>
<evidence type="ECO:0000256" key="8">
    <source>
        <dbReference type="SAM" id="MobiDB-lite"/>
    </source>
</evidence>
<feature type="region of interest" description="Disordered" evidence="8">
    <location>
        <begin position="1"/>
        <end position="20"/>
    </location>
</feature>
<dbReference type="Proteomes" id="UP001500016">
    <property type="component" value="Unassembled WGS sequence"/>
</dbReference>
<evidence type="ECO:0000256" key="5">
    <source>
        <dbReference type="ARBA" id="ARBA00022989"/>
    </source>
</evidence>
<feature type="transmembrane region" description="Helical" evidence="7">
    <location>
        <begin position="283"/>
        <end position="307"/>
    </location>
</feature>
<name>A0ABP5H7G2_9ACTN</name>
<dbReference type="EMBL" id="BAAAPE010000002">
    <property type="protein sequence ID" value="GAA2067016.1"/>
    <property type="molecule type" value="Genomic_DNA"/>
</dbReference>
<keyword evidence="3" id="KW-1003">Cell membrane</keyword>
<comment type="caution">
    <text evidence="10">The sequence shown here is derived from an EMBL/GenBank/DDBJ whole genome shotgun (WGS) entry which is preliminary data.</text>
</comment>
<feature type="transmembrane region" description="Helical" evidence="7">
    <location>
        <begin position="29"/>
        <end position="50"/>
    </location>
</feature>
<feature type="domain" description="ABC transmembrane type-1" evidence="9">
    <location>
        <begin position="88"/>
        <end position="304"/>
    </location>
</feature>
<comment type="subcellular location">
    <subcellularLocation>
        <location evidence="1 7">Cell membrane</location>
        <topology evidence="1 7">Multi-pass membrane protein</topology>
    </subcellularLocation>
</comment>
<keyword evidence="2 7" id="KW-0813">Transport</keyword>
<dbReference type="PROSITE" id="PS50928">
    <property type="entry name" value="ABC_TM1"/>
    <property type="match status" value="1"/>
</dbReference>
<evidence type="ECO:0000256" key="2">
    <source>
        <dbReference type="ARBA" id="ARBA00022448"/>
    </source>
</evidence>
<dbReference type="InterPro" id="IPR000515">
    <property type="entry name" value="MetI-like"/>
</dbReference>
<keyword evidence="6 7" id="KW-0472">Membrane</keyword>
<keyword evidence="4 7" id="KW-0812">Transmembrane</keyword>
<gene>
    <name evidence="10" type="ORF">GCM10009801_13990</name>
</gene>
<dbReference type="PANTHER" id="PTHR30193:SF41">
    <property type="entry name" value="DIACETYLCHITOBIOSE UPTAKE SYSTEM PERMEASE PROTEIN NGCF"/>
    <property type="match status" value="1"/>
</dbReference>
<evidence type="ECO:0000256" key="1">
    <source>
        <dbReference type="ARBA" id="ARBA00004651"/>
    </source>
</evidence>
<evidence type="ECO:0000256" key="4">
    <source>
        <dbReference type="ARBA" id="ARBA00022692"/>
    </source>
</evidence>
<organism evidence="10 11">
    <name type="scientific">Streptomyces albiaxialis</name>
    <dbReference type="NCBI Taxonomy" id="329523"/>
    <lineage>
        <taxon>Bacteria</taxon>
        <taxon>Bacillati</taxon>
        <taxon>Actinomycetota</taxon>
        <taxon>Actinomycetes</taxon>
        <taxon>Kitasatosporales</taxon>
        <taxon>Streptomycetaceae</taxon>
        <taxon>Streptomyces</taxon>
    </lineage>
</organism>
<sequence>MASPVAERNAPAPTPQTKGEARRRRRFPWFVYLGLLPLFALLGLLAYYPAASGVYHSFFDWRPGFDSPFVGLDNYRTMFADDLWWDSFKNLGYIFLVSVTVMWFFPLLAAELVISLKSERLQFVFRTVLIFPLAFPGVVTVLVWSFIFDPNDGMLNQALRGIGLDALAHNWVGDPATALPSLLVIGFPWVASLPFLVFLTALQNIPKEVYEAASLDGCGRLRRVLSIDLPLMAAQMKLLFFLATISVLQFGFAAYLVTGGGPDNATQVPVLRMISIAFEGSDWGYAATLSSTLFAITALLSGALTLIRRKENPDVRAL</sequence>
<dbReference type="InterPro" id="IPR051393">
    <property type="entry name" value="ABC_transporter_permease"/>
</dbReference>
<dbReference type="RefSeq" id="WP_344525130.1">
    <property type="nucleotide sequence ID" value="NZ_BAAAPE010000002.1"/>
</dbReference>
<evidence type="ECO:0000256" key="6">
    <source>
        <dbReference type="ARBA" id="ARBA00023136"/>
    </source>
</evidence>
<evidence type="ECO:0000313" key="11">
    <source>
        <dbReference type="Proteomes" id="UP001500016"/>
    </source>
</evidence>